<dbReference type="InterPro" id="IPR025714">
    <property type="entry name" value="Methyltranfer_dom"/>
</dbReference>
<dbReference type="SUPFAM" id="SSF53335">
    <property type="entry name" value="S-adenosyl-L-methionine-dependent methyltransferases"/>
    <property type="match status" value="1"/>
</dbReference>
<dbReference type="PANTHER" id="PTHR43861:SF1">
    <property type="entry name" value="TRANS-ACONITATE 2-METHYLTRANSFERASE"/>
    <property type="match status" value="1"/>
</dbReference>
<feature type="domain" description="Methyltransferase" evidence="1">
    <location>
        <begin position="38"/>
        <end position="144"/>
    </location>
</feature>
<proteinExistence type="predicted"/>
<dbReference type="GO" id="GO:0032259">
    <property type="term" value="P:methylation"/>
    <property type="evidence" value="ECO:0007669"/>
    <property type="project" value="UniProtKB-KW"/>
</dbReference>
<keyword evidence="2" id="KW-0808">Transferase</keyword>
<sequence length="244" mass="27931">MASNYDSIAKEYKESKELPIRLHIEAYTYFNMLGNLAEKSILDLACGEGFYSRKFKDQGAAKVVGVDISQKMIELAREEETRKFQNIEYILGDVLELGEIGSFDLVVASYLLNYARSPEELLKMCESIFANLKPGGRFVSINNNPSQSPISYLKTEKYGFIKSIDSPLIEGTPIKYTFINNHKFTFDNYYLSIPTHEWAFQSVGFKEVRWQSPIVSPDGIKEFGQEFWQDFLDSVPIIGIECFK</sequence>
<gene>
    <name evidence="2" type="ORF">NG743_22140</name>
</gene>
<dbReference type="Proteomes" id="UP001057561">
    <property type="component" value="Chromosome"/>
</dbReference>
<dbReference type="EMBL" id="CP099464">
    <property type="protein sequence ID" value="UUO14698.1"/>
    <property type="molecule type" value="Genomic_DNA"/>
</dbReference>
<dbReference type="CDD" id="cd02440">
    <property type="entry name" value="AdoMet_MTases"/>
    <property type="match status" value="1"/>
</dbReference>
<keyword evidence="2" id="KW-0489">Methyltransferase</keyword>
<dbReference type="InterPro" id="IPR029063">
    <property type="entry name" value="SAM-dependent_MTases_sf"/>
</dbReference>
<keyword evidence="3" id="KW-1185">Reference proteome</keyword>
<name>A0ABY5LVW7_9CYAN</name>
<reference evidence="2" key="1">
    <citation type="submission" date="2022-06" db="EMBL/GenBank/DDBJ databases">
        <title>Nostosin G and Spiroidesin B from the Cyanobacterium Dolichospermum sp. NIES-1697.</title>
        <authorList>
            <person name="Phan C.-S."/>
            <person name="Mehjabin J.J."/>
            <person name="Anas A.R.J."/>
            <person name="Hayasaka M."/>
            <person name="Onoki R."/>
            <person name="Wang J."/>
            <person name="Umezawa T."/>
            <person name="Washio K."/>
            <person name="Morikawa M."/>
            <person name="Okino T."/>
        </authorList>
    </citation>
    <scope>NUCLEOTIDE SEQUENCE</scope>
    <source>
        <strain evidence="2">NIES-1697</strain>
    </source>
</reference>
<dbReference type="PANTHER" id="PTHR43861">
    <property type="entry name" value="TRANS-ACONITATE 2-METHYLTRANSFERASE-RELATED"/>
    <property type="match status" value="1"/>
</dbReference>
<evidence type="ECO:0000259" key="1">
    <source>
        <dbReference type="Pfam" id="PF13847"/>
    </source>
</evidence>
<dbReference type="Pfam" id="PF13847">
    <property type="entry name" value="Methyltransf_31"/>
    <property type="match status" value="1"/>
</dbReference>
<accession>A0ABY5LVW7</accession>
<dbReference type="GO" id="GO:0008168">
    <property type="term" value="F:methyltransferase activity"/>
    <property type="evidence" value="ECO:0007669"/>
    <property type="project" value="UniProtKB-KW"/>
</dbReference>
<dbReference type="Gene3D" id="3.40.50.150">
    <property type="entry name" value="Vaccinia Virus protein VP39"/>
    <property type="match status" value="1"/>
</dbReference>
<organism evidence="2 3">
    <name type="scientific">Dolichospermum heterosporum TAC447</name>
    <dbReference type="NCBI Taxonomy" id="747523"/>
    <lineage>
        <taxon>Bacteria</taxon>
        <taxon>Bacillati</taxon>
        <taxon>Cyanobacteriota</taxon>
        <taxon>Cyanophyceae</taxon>
        <taxon>Nostocales</taxon>
        <taxon>Aphanizomenonaceae</taxon>
        <taxon>Dolichospermum</taxon>
        <taxon>Dolichospermum heterosporum</taxon>
    </lineage>
</organism>
<evidence type="ECO:0000313" key="3">
    <source>
        <dbReference type="Proteomes" id="UP001057561"/>
    </source>
</evidence>
<dbReference type="RefSeq" id="WP_027401770.1">
    <property type="nucleotide sequence ID" value="NZ_CP099464.1"/>
</dbReference>
<evidence type="ECO:0000313" key="2">
    <source>
        <dbReference type="EMBL" id="UUO14698.1"/>
    </source>
</evidence>
<protein>
    <submittedName>
        <fullName evidence="2">Class I SAM-dependent methyltransferase</fullName>
    </submittedName>
</protein>